<evidence type="ECO:0000313" key="2">
    <source>
        <dbReference type="EMBL" id="MBW0528705.1"/>
    </source>
</evidence>
<comment type="caution">
    <text evidence="2">The sequence shown here is derived from an EMBL/GenBank/DDBJ whole genome shotgun (WGS) entry which is preliminary data.</text>
</comment>
<keyword evidence="3" id="KW-1185">Reference proteome</keyword>
<dbReference type="EMBL" id="AVOT02034573">
    <property type="protein sequence ID" value="MBW0528705.1"/>
    <property type="molecule type" value="Genomic_DNA"/>
</dbReference>
<organism evidence="2 3">
    <name type="scientific">Austropuccinia psidii MF-1</name>
    <dbReference type="NCBI Taxonomy" id="1389203"/>
    <lineage>
        <taxon>Eukaryota</taxon>
        <taxon>Fungi</taxon>
        <taxon>Dikarya</taxon>
        <taxon>Basidiomycota</taxon>
        <taxon>Pucciniomycotina</taxon>
        <taxon>Pucciniomycetes</taxon>
        <taxon>Pucciniales</taxon>
        <taxon>Sphaerophragmiaceae</taxon>
        <taxon>Austropuccinia</taxon>
    </lineage>
</organism>
<dbReference type="Proteomes" id="UP000765509">
    <property type="component" value="Unassembled WGS sequence"/>
</dbReference>
<gene>
    <name evidence="2" type="ORF">O181_068420</name>
</gene>
<protein>
    <submittedName>
        <fullName evidence="2">Uncharacterized protein</fullName>
    </submittedName>
</protein>
<accession>A0A9Q3ESI2</accession>
<proteinExistence type="predicted"/>
<evidence type="ECO:0000313" key="3">
    <source>
        <dbReference type="Proteomes" id="UP000765509"/>
    </source>
</evidence>
<feature type="region of interest" description="Disordered" evidence="1">
    <location>
        <begin position="110"/>
        <end position="129"/>
    </location>
</feature>
<evidence type="ECO:0000256" key="1">
    <source>
        <dbReference type="SAM" id="MobiDB-lite"/>
    </source>
</evidence>
<dbReference type="AlphaFoldDB" id="A0A9Q3ESI2"/>
<sequence>MIGELEHAVKFRCNQSCTLHEMANTSQDVRKTTNIGKYSQFRSSSFKGKEDFRVQLKEKPKEKMAEVTKERNTCTNVDQQTIMPITSQRQRIKYMALKKSHRNMNQTMGYAIREKSDDDQDPREEFVEE</sequence>
<feature type="compositionally biased region" description="Acidic residues" evidence="1">
    <location>
        <begin position="117"/>
        <end position="129"/>
    </location>
</feature>
<name>A0A9Q3ESI2_9BASI</name>
<reference evidence="2" key="1">
    <citation type="submission" date="2021-03" db="EMBL/GenBank/DDBJ databases">
        <title>Draft genome sequence of rust myrtle Austropuccinia psidii MF-1, a brazilian biotype.</title>
        <authorList>
            <person name="Quecine M.C."/>
            <person name="Pachon D.M.R."/>
            <person name="Bonatelli M.L."/>
            <person name="Correr F.H."/>
            <person name="Franceschini L.M."/>
            <person name="Leite T.F."/>
            <person name="Margarido G.R.A."/>
            <person name="Almeida C.A."/>
            <person name="Ferrarezi J.A."/>
            <person name="Labate C.A."/>
        </authorList>
    </citation>
    <scope>NUCLEOTIDE SEQUENCE</scope>
    <source>
        <strain evidence="2">MF-1</strain>
    </source>
</reference>